<proteinExistence type="predicted"/>
<organism evidence="2">
    <name type="scientific">uncultured bacterium</name>
    <name type="common">gcode 4</name>
    <dbReference type="NCBI Taxonomy" id="1234023"/>
    <lineage>
        <taxon>Bacteria</taxon>
        <taxon>environmental samples</taxon>
    </lineage>
</organism>
<protein>
    <submittedName>
        <fullName evidence="2">Uncharacterized protein</fullName>
    </submittedName>
</protein>
<keyword evidence="1" id="KW-1133">Transmembrane helix</keyword>
<keyword evidence="1" id="KW-0812">Transmembrane</keyword>
<feature type="transmembrane region" description="Helical" evidence="1">
    <location>
        <begin position="64"/>
        <end position="80"/>
    </location>
</feature>
<comment type="caution">
    <text evidence="2">The sequence shown here is derived from an EMBL/GenBank/DDBJ whole genome shotgun (WGS) entry which is preliminary data.</text>
</comment>
<dbReference type="AlphaFoldDB" id="K1YIP7"/>
<gene>
    <name evidence="2" type="ORF">ACD_80C00092G0003</name>
</gene>
<sequence length="106" mass="12001">MAVKKTVKKAVVAPKRTVASVENKVKSFAKNVEKEAKDRFGKETKEISSKIGTRWEVSTSEEKMFTIIGILLLILGIYYMRQFIGGMLLIVIGLLFVTGFFLKRKK</sequence>
<evidence type="ECO:0000256" key="1">
    <source>
        <dbReference type="SAM" id="Phobius"/>
    </source>
</evidence>
<dbReference type="EMBL" id="AMFJ01036099">
    <property type="protein sequence ID" value="EKD25259.1"/>
    <property type="molecule type" value="Genomic_DNA"/>
</dbReference>
<accession>K1YIP7</accession>
<reference evidence="2" key="1">
    <citation type="journal article" date="2012" name="Science">
        <title>Fermentation, hydrogen, and sulfur metabolism in multiple uncultivated bacterial phyla.</title>
        <authorList>
            <person name="Wrighton K.C."/>
            <person name="Thomas B.C."/>
            <person name="Sharon I."/>
            <person name="Miller C.S."/>
            <person name="Castelle C.J."/>
            <person name="VerBerkmoes N.C."/>
            <person name="Wilkins M.J."/>
            <person name="Hettich R.L."/>
            <person name="Lipton M.S."/>
            <person name="Williams K.H."/>
            <person name="Long P.E."/>
            <person name="Banfield J.F."/>
        </authorList>
    </citation>
    <scope>NUCLEOTIDE SEQUENCE [LARGE SCALE GENOMIC DNA]</scope>
</reference>
<name>K1YIP7_9BACT</name>
<feature type="transmembrane region" description="Helical" evidence="1">
    <location>
        <begin position="86"/>
        <end position="102"/>
    </location>
</feature>
<keyword evidence="1" id="KW-0472">Membrane</keyword>
<evidence type="ECO:0000313" key="2">
    <source>
        <dbReference type="EMBL" id="EKD25259.1"/>
    </source>
</evidence>